<dbReference type="EMBL" id="FUEG01000001">
    <property type="protein sequence ID" value="SJK98630.1"/>
    <property type="molecule type" value="Genomic_DNA"/>
</dbReference>
<sequence length="59" mass="6440">MLNSDSDSCASTLTSTFDSISRSSASVSSVASQEHPIAAEWAKWEDRPYECAPITWESL</sequence>
<accession>A0A284QQB4</accession>
<gene>
    <name evidence="1" type="ORF">ARMOST_01898</name>
</gene>
<reference evidence="2" key="1">
    <citation type="journal article" date="2017" name="Nat. Ecol. Evol.">
        <title>Genome expansion and lineage-specific genetic innovations in the forest pathogenic fungi Armillaria.</title>
        <authorList>
            <person name="Sipos G."/>
            <person name="Prasanna A.N."/>
            <person name="Walter M.C."/>
            <person name="O'Connor E."/>
            <person name="Balint B."/>
            <person name="Krizsan K."/>
            <person name="Kiss B."/>
            <person name="Hess J."/>
            <person name="Varga T."/>
            <person name="Slot J."/>
            <person name="Riley R."/>
            <person name="Boka B."/>
            <person name="Rigling D."/>
            <person name="Barry K."/>
            <person name="Lee J."/>
            <person name="Mihaltcheva S."/>
            <person name="LaButti K."/>
            <person name="Lipzen A."/>
            <person name="Waldron R."/>
            <person name="Moloney N.M."/>
            <person name="Sperisen C."/>
            <person name="Kredics L."/>
            <person name="Vagvoelgyi C."/>
            <person name="Patrignani A."/>
            <person name="Fitzpatrick D."/>
            <person name="Nagy I."/>
            <person name="Doyle S."/>
            <person name="Anderson J.B."/>
            <person name="Grigoriev I.V."/>
            <person name="Gueldener U."/>
            <person name="Muensterkoetter M."/>
            <person name="Nagy L.G."/>
        </authorList>
    </citation>
    <scope>NUCLEOTIDE SEQUENCE [LARGE SCALE GENOMIC DNA]</scope>
    <source>
        <strain evidence="2">C18/9</strain>
    </source>
</reference>
<keyword evidence="2" id="KW-1185">Reference proteome</keyword>
<dbReference type="AlphaFoldDB" id="A0A284QQB4"/>
<dbReference type="Proteomes" id="UP000219338">
    <property type="component" value="Unassembled WGS sequence"/>
</dbReference>
<proteinExistence type="predicted"/>
<name>A0A284QQB4_ARMOS</name>
<organism evidence="1 2">
    <name type="scientific">Armillaria ostoyae</name>
    <name type="common">Armillaria root rot fungus</name>
    <dbReference type="NCBI Taxonomy" id="47428"/>
    <lineage>
        <taxon>Eukaryota</taxon>
        <taxon>Fungi</taxon>
        <taxon>Dikarya</taxon>
        <taxon>Basidiomycota</taxon>
        <taxon>Agaricomycotina</taxon>
        <taxon>Agaricomycetes</taxon>
        <taxon>Agaricomycetidae</taxon>
        <taxon>Agaricales</taxon>
        <taxon>Marasmiineae</taxon>
        <taxon>Physalacriaceae</taxon>
        <taxon>Armillaria</taxon>
    </lineage>
</organism>
<protein>
    <submittedName>
        <fullName evidence="1">Uncharacterized protein</fullName>
    </submittedName>
</protein>
<evidence type="ECO:0000313" key="2">
    <source>
        <dbReference type="Proteomes" id="UP000219338"/>
    </source>
</evidence>
<evidence type="ECO:0000313" key="1">
    <source>
        <dbReference type="EMBL" id="SJK98630.1"/>
    </source>
</evidence>